<keyword evidence="2" id="KW-0249">Electron transport</keyword>
<dbReference type="GO" id="GO:0005737">
    <property type="term" value="C:cytoplasm"/>
    <property type="evidence" value="ECO:0000318"/>
    <property type="project" value="GO_Central"/>
</dbReference>
<dbReference type="Pfam" id="PF00085">
    <property type="entry name" value="Thioredoxin"/>
    <property type="match status" value="1"/>
</dbReference>
<dbReference type="HOGENOM" id="CLU_090389_10_3_1"/>
<feature type="compositionally biased region" description="Acidic residues" evidence="4">
    <location>
        <begin position="622"/>
        <end position="634"/>
    </location>
</feature>
<feature type="compositionally biased region" description="Basic and acidic residues" evidence="4">
    <location>
        <begin position="795"/>
        <end position="808"/>
    </location>
</feature>
<dbReference type="EMBL" id="CM000646">
    <property type="protein sequence ID" value="EED89811.1"/>
    <property type="molecule type" value="Genomic_DNA"/>
</dbReference>
<reference evidence="7 8" key="1">
    <citation type="journal article" date="2004" name="Science">
        <title>The genome of the diatom Thalassiosira pseudonana: ecology, evolution, and metabolism.</title>
        <authorList>
            <person name="Armbrust E.V."/>
            <person name="Berges J.A."/>
            <person name="Bowler C."/>
            <person name="Green B.R."/>
            <person name="Martinez D."/>
            <person name="Putnam N.H."/>
            <person name="Zhou S."/>
            <person name="Allen A.E."/>
            <person name="Apt K.E."/>
            <person name="Bechner M."/>
            <person name="Brzezinski M.A."/>
            <person name="Chaal B.K."/>
            <person name="Chiovitti A."/>
            <person name="Davis A.K."/>
            <person name="Demarest M.S."/>
            <person name="Detter J.C."/>
            <person name="Glavina T."/>
            <person name="Goodstein D."/>
            <person name="Hadi M.Z."/>
            <person name="Hellsten U."/>
            <person name="Hildebrand M."/>
            <person name="Jenkins B.D."/>
            <person name="Jurka J."/>
            <person name="Kapitonov V.V."/>
            <person name="Kroger N."/>
            <person name="Lau W.W."/>
            <person name="Lane T.W."/>
            <person name="Larimer F.W."/>
            <person name="Lippmeier J.C."/>
            <person name="Lucas S."/>
            <person name="Medina M."/>
            <person name="Montsant A."/>
            <person name="Obornik M."/>
            <person name="Parker M.S."/>
            <person name="Palenik B."/>
            <person name="Pazour G.J."/>
            <person name="Richardson P.M."/>
            <person name="Rynearson T.A."/>
            <person name="Saito M.A."/>
            <person name="Schwartz D.C."/>
            <person name="Thamatrakoln K."/>
            <person name="Valentin K."/>
            <person name="Vardi A."/>
            <person name="Wilkerson F.P."/>
            <person name="Rokhsar D.S."/>
        </authorList>
    </citation>
    <scope>NUCLEOTIDE SEQUENCE [LARGE SCALE GENOMIC DNA]</scope>
    <source>
        <strain evidence="7 8">CCMP1335</strain>
    </source>
</reference>
<dbReference type="CDD" id="cd02956">
    <property type="entry name" value="ybbN"/>
    <property type="match status" value="1"/>
</dbReference>
<dbReference type="SMART" id="SM00580">
    <property type="entry name" value="PUG"/>
    <property type="match status" value="1"/>
</dbReference>
<dbReference type="RefSeq" id="XP_002292615.1">
    <property type="nucleotide sequence ID" value="XM_002292579.1"/>
</dbReference>
<dbReference type="InterPro" id="IPR013766">
    <property type="entry name" value="Thioredoxin_domain"/>
</dbReference>
<keyword evidence="3" id="KW-1015">Disulfide bond</keyword>
<proteinExistence type="predicted"/>
<feature type="chain" id="PRO_5002869624" description="Thioredoxin domain-containing protein" evidence="5">
    <location>
        <begin position="17"/>
        <end position="814"/>
    </location>
</feature>
<dbReference type="GeneID" id="7445855"/>
<dbReference type="InterPro" id="IPR017937">
    <property type="entry name" value="Thioredoxin_CS"/>
</dbReference>
<sequence>MRVLPLPLSLVLTAEANRWTSTVHTSSTARYDAFRKRSGWLPSSSRRSRSALVLFPRGGDAGVASPEAPSTTTATCGDGQSLDDRVNAAMLRLGLGSEGAAAADVVSEESTQTTALERGVTCQDGVCTIDKLDDMSSSTETSAVATSNTDTGDDITNNNEEGEEEQDLDQIATKIATEMNVPNDIVMAAIYSSFSGAGDNRRIDEKTARMIVQAEVDAISNVAEDCVEVQQLVSEGFDTFFSRRSLAFVDMNVDDARAILIADQEDEDAERMEMEAAQAAAAVKKEEPELKTVTVEYPKDFNPLVAAAPQPAAPKRQEAPKPAKKEDVVFEGTVEDLQKLVIESPVPVLLDVYADWCGPCKQLTPALEKICVNAGGMLRLVKINTDQQRQISQALEVRSLPTVFGIKDGKVMNMFQGMPRDEQFVRNFLMGLMVPGQQFNPPLTTEEIEQYKNYSAKLLKLSAASSFSFSARERLQNKIAKDLDELVKLIGGEETTGMAVADDSAKILRNLMSNVIRDPFEEKFRKIKLDNKVIQSKVAQYPPCLSILKSIGFTADGESLLVVAKGKKVVNIAPFTVARDCIDKWIDKNRYQISAAIRKRKDEIERARIASEAEEAAKNPVIEEEEEEEKPEEVDPNLCTLKLRMEGKKKIHDLEMNAGDTLNSLMEKIPFEVQDGEVVQLTCAAKRLIVKSTDTEQMRKTLKELRLMPAASVVVKIGEGKSADVTRGSLAERAAATQKKKTGSHSMHSIGLYAKDDNNKAEMFDGGGGVMYEHDVSDDEEETAGGNEGEPTGDDPGKGEEEPVKFADVESDSE</sequence>
<dbReference type="InParanoid" id="B8C987"/>
<protein>
    <recommendedName>
        <fullName evidence="6">Thioredoxin domain-containing protein</fullName>
    </recommendedName>
</protein>
<feature type="domain" description="Thioredoxin" evidence="6">
    <location>
        <begin position="313"/>
        <end position="434"/>
    </location>
</feature>
<feature type="region of interest" description="Disordered" evidence="4">
    <location>
        <begin position="615"/>
        <end position="634"/>
    </location>
</feature>
<evidence type="ECO:0000313" key="7">
    <source>
        <dbReference type="EMBL" id="EED89811.1"/>
    </source>
</evidence>
<dbReference type="KEGG" id="tps:THAPSDRAFT_270310"/>
<feature type="compositionally biased region" description="Low complexity" evidence="4">
    <location>
        <begin position="64"/>
        <end position="75"/>
    </location>
</feature>
<name>B8C987_THAPS</name>
<dbReference type="SUPFAM" id="SSF143503">
    <property type="entry name" value="PUG domain-like"/>
    <property type="match status" value="1"/>
</dbReference>
<gene>
    <name evidence="7" type="ORF">THAPSDRAFT_270310</name>
</gene>
<evidence type="ECO:0000256" key="3">
    <source>
        <dbReference type="ARBA" id="ARBA00023157"/>
    </source>
</evidence>
<evidence type="ECO:0000256" key="5">
    <source>
        <dbReference type="SAM" id="SignalP"/>
    </source>
</evidence>
<dbReference type="InterPro" id="IPR018997">
    <property type="entry name" value="PUB_domain"/>
</dbReference>
<evidence type="ECO:0000313" key="8">
    <source>
        <dbReference type="Proteomes" id="UP000001449"/>
    </source>
</evidence>
<feature type="signal peptide" evidence="5">
    <location>
        <begin position="1"/>
        <end position="16"/>
    </location>
</feature>
<dbReference type="InterPro" id="IPR036339">
    <property type="entry name" value="PUB-like_dom_sf"/>
</dbReference>
<dbReference type="CDD" id="cd09212">
    <property type="entry name" value="PUB"/>
    <property type="match status" value="1"/>
</dbReference>
<dbReference type="PROSITE" id="PS00194">
    <property type="entry name" value="THIOREDOXIN_1"/>
    <property type="match status" value="1"/>
</dbReference>
<dbReference type="PANTHER" id="PTHR45663">
    <property type="entry name" value="GEO12009P1"/>
    <property type="match status" value="1"/>
</dbReference>
<dbReference type="Proteomes" id="UP000001449">
    <property type="component" value="Chromosome 10"/>
</dbReference>
<dbReference type="SUPFAM" id="SSF52833">
    <property type="entry name" value="Thioredoxin-like"/>
    <property type="match status" value="1"/>
</dbReference>
<dbReference type="GO" id="GO:0015035">
    <property type="term" value="F:protein-disulfide reductase activity"/>
    <property type="evidence" value="ECO:0000318"/>
    <property type="project" value="GO_Central"/>
</dbReference>
<evidence type="ECO:0000256" key="4">
    <source>
        <dbReference type="SAM" id="MobiDB-lite"/>
    </source>
</evidence>
<evidence type="ECO:0000256" key="2">
    <source>
        <dbReference type="ARBA" id="ARBA00022982"/>
    </source>
</evidence>
<dbReference type="InterPro" id="IPR036249">
    <property type="entry name" value="Thioredoxin-like_sf"/>
</dbReference>
<dbReference type="PaxDb" id="35128-Thaps19913"/>
<feature type="region of interest" description="Disordered" evidence="4">
    <location>
        <begin position="764"/>
        <end position="814"/>
    </location>
</feature>
<dbReference type="PROSITE" id="PS51352">
    <property type="entry name" value="THIOREDOXIN_2"/>
    <property type="match status" value="1"/>
</dbReference>
<dbReference type="PANTHER" id="PTHR45663:SF11">
    <property type="entry name" value="GEO12009P1"/>
    <property type="match status" value="1"/>
</dbReference>
<feature type="region of interest" description="Disordered" evidence="4">
    <location>
        <begin position="138"/>
        <end position="167"/>
    </location>
</feature>
<evidence type="ECO:0000256" key="1">
    <source>
        <dbReference type="ARBA" id="ARBA00022448"/>
    </source>
</evidence>
<dbReference type="STRING" id="35128.B8C987"/>
<reference evidence="7 8" key="2">
    <citation type="journal article" date="2008" name="Nature">
        <title>The Phaeodactylum genome reveals the evolutionary history of diatom genomes.</title>
        <authorList>
            <person name="Bowler C."/>
            <person name="Allen A.E."/>
            <person name="Badger J.H."/>
            <person name="Grimwood J."/>
            <person name="Jabbari K."/>
            <person name="Kuo A."/>
            <person name="Maheswari U."/>
            <person name="Martens C."/>
            <person name="Maumus F."/>
            <person name="Otillar R.P."/>
            <person name="Rayko E."/>
            <person name="Salamov A."/>
            <person name="Vandepoele K."/>
            <person name="Beszteri B."/>
            <person name="Gruber A."/>
            <person name="Heijde M."/>
            <person name="Katinka M."/>
            <person name="Mock T."/>
            <person name="Valentin K."/>
            <person name="Verret F."/>
            <person name="Berges J.A."/>
            <person name="Brownlee C."/>
            <person name="Cadoret J.P."/>
            <person name="Chiovitti A."/>
            <person name="Choi C.J."/>
            <person name="Coesel S."/>
            <person name="De Martino A."/>
            <person name="Detter J.C."/>
            <person name="Durkin C."/>
            <person name="Falciatore A."/>
            <person name="Fournet J."/>
            <person name="Haruta M."/>
            <person name="Huysman M.J."/>
            <person name="Jenkins B.D."/>
            <person name="Jiroutova K."/>
            <person name="Jorgensen R.E."/>
            <person name="Joubert Y."/>
            <person name="Kaplan A."/>
            <person name="Kroger N."/>
            <person name="Kroth P.G."/>
            <person name="La Roche J."/>
            <person name="Lindquist E."/>
            <person name="Lommer M."/>
            <person name="Martin-Jezequel V."/>
            <person name="Lopez P.J."/>
            <person name="Lucas S."/>
            <person name="Mangogna M."/>
            <person name="McGinnis K."/>
            <person name="Medlin L.K."/>
            <person name="Montsant A."/>
            <person name="Oudot-Le Secq M.P."/>
            <person name="Napoli C."/>
            <person name="Obornik M."/>
            <person name="Parker M.S."/>
            <person name="Petit J.L."/>
            <person name="Porcel B.M."/>
            <person name="Poulsen N."/>
            <person name="Robison M."/>
            <person name="Rychlewski L."/>
            <person name="Rynearson T.A."/>
            <person name="Schmutz J."/>
            <person name="Shapiro H."/>
            <person name="Siaut M."/>
            <person name="Stanley M."/>
            <person name="Sussman M.R."/>
            <person name="Taylor A.R."/>
            <person name="Vardi A."/>
            <person name="von Dassow P."/>
            <person name="Vyverman W."/>
            <person name="Willis A."/>
            <person name="Wyrwicz L.S."/>
            <person name="Rokhsar D.S."/>
            <person name="Weissenbach J."/>
            <person name="Armbrust E.V."/>
            <person name="Green B.R."/>
            <person name="Van de Peer Y."/>
            <person name="Grigoriev I.V."/>
        </authorList>
    </citation>
    <scope>NUCLEOTIDE SEQUENCE [LARGE SCALE GENOMIC DNA]</scope>
    <source>
        <strain evidence="7 8">CCMP1335</strain>
    </source>
</reference>
<dbReference type="Gene3D" id="3.40.30.10">
    <property type="entry name" value="Glutaredoxin"/>
    <property type="match status" value="1"/>
</dbReference>
<dbReference type="Gene3D" id="1.20.58.2190">
    <property type="match status" value="1"/>
</dbReference>
<feature type="region of interest" description="Disordered" evidence="4">
    <location>
        <begin position="60"/>
        <end position="81"/>
    </location>
</feature>
<accession>B8C987</accession>
<evidence type="ECO:0000259" key="6">
    <source>
        <dbReference type="PROSITE" id="PS51352"/>
    </source>
</evidence>
<keyword evidence="8" id="KW-1185">Reference proteome</keyword>
<dbReference type="Pfam" id="PF09409">
    <property type="entry name" value="PUB"/>
    <property type="match status" value="1"/>
</dbReference>
<organism evidence="7 8">
    <name type="scientific">Thalassiosira pseudonana</name>
    <name type="common">Marine diatom</name>
    <name type="synonym">Cyclotella nana</name>
    <dbReference type="NCBI Taxonomy" id="35128"/>
    <lineage>
        <taxon>Eukaryota</taxon>
        <taxon>Sar</taxon>
        <taxon>Stramenopiles</taxon>
        <taxon>Ochrophyta</taxon>
        <taxon>Bacillariophyta</taxon>
        <taxon>Coscinodiscophyceae</taxon>
        <taxon>Thalassiosirophycidae</taxon>
        <taxon>Thalassiosirales</taxon>
        <taxon>Thalassiosiraceae</taxon>
        <taxon>Thalassiosira</taxon>
    </lineage>
</organism>
<feature type="compositionally biased region" description="Low complexity" evidence="4">
    <location>
        <begin position="138"/>
        <end position="159"/>
    </location>
</feature>
<keyword evidence="1" id="KW-0813">Transport</keyword>
<dbReference type="AlphaFoldDB" id="B8C987"/>
<keyword evidence="5" id="KW-0732">Signal</keyword>
<dbReference type="eggNOG" id="KOG0910">
    <property type="taxonomic scope" value="Eukaryota"/>
</dbReference>